<comment type="caution">
    <text evidence="1">The sequence shown here is derived from an EMBL/GenBank/DDBJ whole genome shotgun (WGS) entry which is preliminary data.</text>
</comment>
<sequence length="92" mass="10831">MTKEFPCTQCGLCCQNVDMAEQTRYLDRGDGSCQYYDDTGKRCLIYETRPDICRVDRQYQLNYAEQYSWDEFVDANVAVCRILKNLDFELGK</sequence>
<gene>
    <name evidence="1" type="ORF">NQF86_06590</name>
</gene>
<dbReference type="Pfam" id="PF03692">
    <property type="entry name" value="CxxCxxCC"/>
    <property type="match status" value="1"/>
</dbReference>
<name>A0ABT3WKN6_9PROT</name>
<keyword evidence="2" id="KW-1185">Reference proteome</keyword>
<proteinExistence type="predicted"/>
<dbReference type="EMBL" id="JANIDY010000003">
    <property type="protein sequence ID" value="MCX5618332.1"/>
    <property type="molecule type" value="Genomic_DNA"/>
</dbReference>
<protein>
    <submittedName>
        <fullName evidence="1">YkgJ family cysteine cluster protein</fullName>
    </submittedName>
</protein>
<evidence type="ECO:0000313" key="1">
    <source>
        <dbReference type="EMBL" id="MCX5618332.1"/>
    </source>
</evidence>
<reference evidence="1" key="1">
    <citation type="submission" date="2022-07" db="EMBL/GenBank/DDBJ databases">
        <title>Bombella genomes.</title>
        <authorList>
            <person name="Harer L."/>
            <person name="Styblova S."/>
            <person name="Ehrmann M."/>
        </authorList>
    </citation>
    <scope>NUCLEOTIDE SEQUENCE</scope>
    <source>
        <strain evidence="1">TMW 2.2543</strain>
    </source>
</reference>
<accession>A0ABT3WKN6</accession>
<dbReference type="RefSeq" id="WP_266116844.1">
    <property type="nucleotide sequence ID" value="NZ_JANIDY010000003.1"/>
</dbReference>
<dbReference type="InterPro" id="IPR005358">
    <property type="entry name" value="Puta_zinc/iron-chelating_dom"/>
</dbReference>
<dbReference type="Proteomes" id="UP001165576">
    <property type="component" value="Unassembled WGS sequence"/>
</dbReference>
<evidence type="ECO:0000313" key="2">
    <source>
        <dbReference type="Proteomes" id="UP001165576"/>
    </source>
</evidence>
<organism evidence="1 2">
    <name type="scientific">Bombella pluederhausensis</name>
    <dbReference type="NCBI Taxonomy" id="2967336"/>
    <lineage>
        <taxon>Bacteria</taxon>
        <taxon>Pseudomonadati</taxon>
        <taxon>Pseudomonadota</taxon>
        <taxon>Alphaproteobacteria</taxon>
        <taxon>Acetobacterales</taxon>
        <taxon>Acetobacteraceae</taxon>
        <taxon>Bombella</taxon>
    </lineage>
</organism>